<dbReference type="EMBL" id="BAAAZI010000011">
    <property type="protein sequence ID" value="GAA4144785.1"/>
    <property type="molecule type" value="Genomic_DNA"/>
</dbReference>
<sequence>MLEQPNLFAEKVKVYLDPVKKEVRIEQYGLLSSEIESEIAKTEEYRKVKNNQINWVKETESFTNKRVEWHLSDKEPKLVIHFNYTNPVDLEAMGIYAKDDEISVFEYENMKILAGKPTEEENFVTFNNKELIAFELTFQVENFVEIKEGKKLIRNDLRGKPLFGRKSDDFRGRLFQIAENKGQFPTAIKNGNTFLLDEESNKLTFADDSKGVMDFLDNNQIRVQVWRPNSKTAPFQEEDQIYTYEFDNLLLKLTPITKGNQPQKNKEGYYFVGIN</sequence>
<comment type="caution">
    <text evidence="1">The sequence shown here is derived from an EMBL/GenBank/DDBJ whole genome shotgun (WGS) entry which is preliminary data.</text>
</comment>
<organism evidence="1 2">
    <name type="scientific">Sphingobacterium kyonggiense</name>
    <dbReference type="NCBI Taxonomy" id="714075"/>
    <lineage>
        <taxon>Bacteria</taxon>
        <taxon>Pseudomonadati</taxon>
        <taxon>Bacteroidota</taxon>
        <taxon>Sphingobacteriia</taxon>
        <taxon>Sphingobacteriales</taxon>
        <taxon>Sphingobacteriaceae</taxon>
        <taxon>Sphingobacterium</taxon>
    </lineage>
</organism>
<keyword evidence="2" id="KW-1185">Reference proteome</keyword>
<gene>
    <name evidence="1" type="ORF">GCM10022216_28130</name>
</gene>
<accession>A0ABP7Z182</accession>
<reference evidence="2" key="1">
    <citation type="journal article" date="2019" name="Int. J. Syst. Evol. Microbiol.">
        <title>The Global Catalogue of Microorganisms (GCM) 10K type strain sequencing project: providing services to taxonomists for standard genome sequencing and annotation.</title>
        <authorList>
            <consortium name="The Broad Institute Genomics Platform"/>
            <consortium name="The Broad Institute Genome Sequencing Center for Infectious Disease"/>
            <person name="Wu L."/>
            <person name="Ma J."/>
        </authorList>
    </citation>
    <scope>NUCLEOTIDE SEQUENCE [LARGE SCALE GENOMIC DNA]</scope>
    <source>
        <strain evidence="2">JCM 16704</strain>
    </source>
</reference>
<proteinExistence type="predicted"/>
<evidence type="ECO:0000313" key="1">
    <source>
        <dbReference type="EMBL" id="GAA4144785.1"/>
    </source>
</evidence>
<evidence type="ECO:0000313" key="2">
    <source>
        <dbReference type="Proteomes" id="UP001500101"/>
    </source>
</evidence>
<dbReference type="Proteomes" id="UP001500101">
    <property type="component" value="Unassembled WGS sequence"/>
</dbReference>
<protein>
    <submittedName>
        <fullName evidence="1">Uncharacterized protein</fullName>
    </submittedName>
</protein>
<name>A0ABP7Z182_9SPHI</name>